<dbReference type="AlphaFoldDB" id="A0A935PWA7"/>
<dbReference type="FunFam" id="3.30.70.270:FF:000001">
    <property type="entry name" value="Diguanylate cyclase domain protein"/>
    <property type="match status" value="1"/>
</dbReference>
<comment type="similarity">
    <text evidence="1">Belongs to the hemerythrin family.</text>
</comment>
<dbReference type="GO" id="GO:1902201">
    <property type="term" value="P:negative regulation of bacterial-type flagellum-dependent cell motility"/>
    <property type="evidence" value="ECO:0007669"/>
    <property type="project" value="TreeGrafter"/>
</dbReference>
<comment type="catalytic activity">
    <reaction evidence="5">
        <text>2 GTP = 3',3'-c-di-GMP + 2 diphosphate</text>
        <dbReference type="Rhea" id="RHEA:24898"/>
        <dbReference type="ChEBI" id="CHEBI:33019"/>
        <dbReference type="ChEBI" id="CHEBI:37565"/>
        <dbReference type="ChEBI" id="CHEBI:58805"/>
        <dbReference type="EC" id="2.7.7.65"/>
    </reaction>
</comment>
<dbReference type="SMART" id="SM00267">
    <property type="entry name" value="GGDEF"/>
    <property type="match status" value="1"/>
</dbReference>
<evidence type="ECO:0000256" key="7">
    <source>
        <dbReference type="SAM" id="MobiDB-lite"/>
    </source>
</evidence>
<keyword evidence="6" id="KW-0175">Coiled coil</keyword>
<evidence type="ECO:0000256" key="1">
    <source>
        <dbReference type="ARBA" id="ARBA00010587"/>
    </source>
</evidence>
<dbReference type="Gene3D" id="3.30.450.20">
    <property type="entry name" value="PAS domain"/>
    <property type="match status" value="1"/>
</dbReference>
<dbReference type="GO" id="GO:0005886">
    <property type="term" value="C:plasma membrane"/>
    <property type="evidence" value="ECO:0007669"/>
    <property type="project" value="TreeGrafter"/>
</dbReference>
<dbReference type="PANTHER" id="PTHR45138:SF9">
    <property type="entry name" value="DIGUANYLATE CYCLASE DGCM-RELATED"/>
    <property type="match status" value="1"/>
</dbReference>
<evidence type="ECO:0000256" key="2">
    <source>
        <dbReference type="ARBA" id="ARBA00012528"/>
    </source>
</evidence>
<evidence type="ECO:0000256" key="6">
    <source>
        <dbReference type="SAM" id="Coils"/>
    </source>
</evidence>
<evidence type="ECO:0000259" key="8">
    <source>
        <dbReference type="PROSITE" id="PS50887"/>
    </source>
</evidence>
<dbReference type="EC" id="2.7.7.65" evidence="2"/>
<sequence>MADRDPIDQLARDALIPMTGLLSLLMPGSATVGFAIKGLDGRYRLANRAIERLLCRDGERLAGKSEEDLLPLPACRLLAESDRRIIAGEAAASVQIDLAVDGRNSQCLWLKLPVLGLDRKLQAIASLIDEASPQPGFVAMQQTLARLQQSNRELQRMVAELEQVASTDKLTGAWNRHRLEEGVRSEMDRLNRYQHPLSLLILDIDCFKPINDQHGHAAGDAVLKRLTTLLQAKLRSADSLARWGGEEFVVLCPNTGRSTAAMLAERLRRDVAMAMFPEAGAVTVSIGVAECEPGESWEQWFERADEALFRAKTGGRNQVQVAPETPPRVCPEQYVVANFVQLVWHSAYECGNELVDRGHRQLFAHANELLSAILSERAVEQVNAIVDRLIADILQHFCDEEAVIVAAGFPSAAEHIVLHRALVDQALKLTEAYRTGTKGVGDVFQFLAYDVVTKHMLGADRVFFDTLRPQAGAAGRAGKPLSTRSTPPQRQSTPAMPDSLA</sequence>
<feature type="domain" description="GGDEF" evidence="8">
    <location>
        <begin position="195"/>
        <end position="324"/>
    </location>
</feature>
<dbReference type="Pfam" id="PF01814">
    <property type="entry name" value="Hemerythrin"/>
    <property type="match status" value="1"/>
</dbReference>
<dbReference type="CDD" id="cd01949">
    <property type="entry name" value="GGDEF"/>
    <property type="match status" value="1"/>
</dbReference>
<keyword evidence="4" id="KW-0408">Iron</keyword>
<reference evidence="9 10" key="1">
    <citation type="submission" date="2020-10" db="EMBL/GenBank/DDBJ databases">
        <title>Connecting structure to function with the recovery of over 1000 high-quality activated sludge metagenome-assembled genomes encoding full-length rRNA genes using long-read sequencing.</title>
        <authorList>
            <person name="Singleton C.M."/>
            <person name="Petriglieri F."/>
            <person name="Kristensen J.M."/>
            <person name="Kirkegaard R.H."/>
            <person name="Michaelsen T.Y."/>
            <person name="Andersen M.H."/>
            <person name="Karst S.M."/>
            <person name="Dueholm M.S."/>
            <person name="Nielsen P.H."/>
            <person name="Albertsen M."/>
        </authorList>
    </citation>
    <scope>NUCLEOTIDE SEQUENCE [LARGE SCALE GENOMIC DNA]</scope>
    <source>
        <strain evidence="9">EsbW_18-Q3-R4-48_BATAC.285</strain>
    </source>
</reference>
<organism evidence="9 10">
    <name type="scientific">Candidatus Accumulibacter proximus</name>
    <dbReference type="NCBI Taxonomy" id="2954385"/>
    <lineage>
        <taxon>Bacteria</taxon>
        <taxon>Pseudomonadati</taxon>
        <taxon>Pseudomonadota</taxon>
        <taxon>Betaproteobacteria</taxon>
        <taxon>Candidatus Accumulibacter</taxon>
    </lineage>
</organism>
<dbReference type="GO" id="GO:0043709">
    <property type="term" value="P:cell adhesion involved in single-species biofilm formation"/>
    <property type="evidence" value="ECO:0007669"/>
    <property type="project" value="TreeGrafter"/>
</dbReference>
<feature type="compositionally biased region" description="Polar residues" evidence="7">
    <location>
        <begin position="482"/>
        <end position="494"/>
    </location>
</feature>
<dbReference type="EMBL" id="JADJMH010000001">
    <property type="protein sequence ID" value="MBK7673887.1"/>
    <property type="molecule type" value="Genomic_DNA"/>
</dbReference>
<dbReference type="NCBIfam" id="TIGR00254">
    <property type="entry name" value="GGDEF"/>
    <property type="match status" value="1"/>
</dbReference>
<proteinExistence type="inferred from homology"/>
<evidence type="ECO:0000256" key="5">
    <source>
        <dbReference type="ARBA" id="ARBA00034247"/>
    </source>
</evidence>
<dbReference type="InterPro" id="IPR000160">
    <property type="entry name" value="GGDEF_dom"/>
</dbReference>
<dbReference type="InterPro" id="IPR035965">
    <property type="entry name" value="PAS-like_dom_sf"/>
</dbReference>
<evidence type="ECO:0000256" key="3">
    <source>
        <dbReference type="ARBA" id="ARBA00022723"/>
    </source>
</evidence>
<accession>A0A935PWA7</accession>
<dbReference type="InterPro" id="IPR012827">
    <property type="entry name" value="Hemerythrin_metal-bd"/>
</dbReference>
<dbReference type="Pfam" id="PF00990">
    <property type="entry name" value="GGDEF"/>
    <property type="match status" value="1"/>
</dbReference>
<dbReference type="Gene3D" id="3.30.70.270">
    <property type="match status" value="1"/>
</dbReference>
<dbReference type="InterPro" id="IPR043128">
    <property type="entry name" value="Rev_trsase/Diguanyl_cyclase"/>
</dbReference>
<dbReference type="Gene3D" id="1.20.120.50">
    <property type="entry name" value="Hemerythrin-like"/>
    <property type="match status" value="1"/>
</dbReference>
<dbReference type="PROSITE" id="PS50887">
    <property type="entry name" value="GGDEF"/>
    <property type="match status" value="1"/>
</dbReference>
<dbReference type="InterPro" id="IPR012312">
    <property type="entry name" value="Hemerythrin-like"/>
</dbReference>
<dbReference type="Proteomes" id="UP000697998">
    <property type="component" value="Unassembled WGS sequence"/>
</dbReference>
<comment type="caution">
    <text evidence="9">The sequence shown here is derived from an EMBL/GenBank/DDBJ whole genome shotgun (WGS) entry which is preliminary data.</text>
</comment>
<keyword evidence="3" id="KW-0479">Metal-binding</keyword>
<dbReference type="GO" id="GO:0046872">
    <property type="term" value="F:metal ion binding"/>
    <property type="evidence" value="ECO:0007669"/>
    <property type="project" value="UniProtKB-KW"/>
</dbReference>
<dbReference type="SUPFAM" id="SSF55785">
    <property type="entry name" value="PYP-like sensor domain (PAS domain)"/>
    <property type="match status" value="1"/>
</dbReference>
<dbReference type="InterPro" id="IPR029787">
    <property type="entry name" value="Nucleotide_cyclase"/>
</dbReference>
<dbReference type="SUPFAM" id="SSF55073">
    <property type="entry name" value="Nucleotide cyclase"/>
    <property type="match status" value="1"/>
</dbReference>
<dbReference type="NCBIfam" id="TIGR02481">
    <property type="entry name" value="hemeryth_dom"/>
    <property type="match status" value="1"/>
</dbReference>
<evidence type="ECO:0000313" key="10">
    <source>
        <dbReference type="Proteomes" id="UP000697998"/>
    </source>
</evidence>
<dbReference type="GO" id="GO:0052621">
    <property type="term" value="F:diguanylate cyclase activity"/>
    <property type="evidence" value="ECO:0007669"/>
    <property type="project" value="UniProtKB-EC"/>
</dbReference>
<gene>
    <name evidence="9" type="ORF">IPJ27_03485</name>
</gene>
<name>A0A935PWA7_9PROT</name>
<protein>
    <recommendedName>
        <fullName evidence="2">diguanylate cyclase</fullName>
        <ecNumber evidence="2">2.7.7.65</ecNumber>
    </recommendedName>
</protein>
<dbReference type="PANTHER" id="PTHR45138">
    <property type="entry name" value="REGULATORY COMPONENTS OF SENSORY TRANSDUCTION SYSTEM"/>
    <property type="match status" value="1"/>
</dbReference>
<dbReference type="InterPro" id="IPR035938">
    <property type="entry name" value="Hemerythrin-like_sf"/>
</dbReference>
<feature type="coiled-coil region" evidence="6">
    <location>
        <begin position="137"/>
        <end position="167"/>
    </location>
</feature>
<dbReference type="Pfam" id="PF08448">
    <property type="entry name" value="PAS_4"/>
    <property type="match status" value="1"/>
</dbReference>
<dbReference type="InterPro" id="IPR050469">
    <property type="entry name" value="Diguanylate_Cyclase"/>
</dbReference>
<feature type="region of interest" description="Disordered" evidence="7">
    <location>
        <begin position="472"/>
        <end position="501"/>
    </location>
</feature>
<dbReference type="SUPFAM" id="SSF47188">
    <property type="entry name" value="Hemerythrin-like"/>
    <property type="match status" value="1"/>
</dbReference>
<evidence type="ECO:0000313" key="9">
    <source>
        <dbReference type="EMBL" id="MBK7673887.1"/>
    </source>
</evidence>
<dbReference type="InterPro" id="IPR013656">
    <property type="entry name" value="PAS_4"/>
</dbReference>
<evidence type="ECO:0000256" key="4">
    <source>
        <dbReference type="ARBA" id="ARBA00023004"/>
    </source>
</evidence>
<dbReference type="CDD" id="cd12107">
    <property type="entry name" value="Hemerythrin"/>
    <property type="match status" value="1"/>
</dbReference>